<proteinExistence type="predicted"/>
<dbReference type="EMBL" id="GGEC01079945">
    <property type="protein sequence ID" value="MBX60429.1"/>
    <property type="molecule type" value="Transcribed_RNA"/>
</dbReference>
<protein>
    <submittedName>
        <fullName evidence="1">Uncharacterized protein</fullName>
    </submittedName>
</protein>
<organism evidence="1">
    <name type="scientific">Rhizophora mucronata</name>
    <name type="common">Asiatic mangrove</name>
    <dbReference type="NCBI Taxonomy" id="61149"/>
    <lineage>
        <taxon>Eukaryota</taxon>
        <taxon>Viridiplantae</taxon>
        <taxon>Streptophyta</taxon>
        <taxon>Embryophyta</taxon>
        <taxon>Tracheophyta</taxon>
        <taxon>Spermatophyta</taxon>
        <taxon>Magnoliopsida</taxon>
        <taxon>eudicotyledons</taxon>
        <taxon>Gunneridae</taxon>
        <taxon>Pentapetalae</taxon>
        <taxon>rosids</taxon>
        <taxon>fabids</taxon>
        <taxon>Malpighiales</taxon>
        <taxon>Rhizophoraceae</taxon>
        <taxon>Rhizophora</taxon>
    </lineage>
</organism>
<dbReference type="AlphaFoldDB" id="A0A2P2Q0H9"/>
<reference evidence="1" key="1">
    <citation type="submission" date="2018-02" db="EMBL/GenBank/DDBJ databases">
        <title>Rhizophora mucronata_Transcriptome.</title>
        <authorList>
            <person name="Meera S.P."/>
            <person name="Sreeshan A."/>
            <person name="Augustine A."/>
        </authorList>
    </citation>
    <scope>NUCLEOTIDE SEQUENCE</scope>
    <source>
        <tissue evidence="1">Leaf</tissue>
    </source>
</reference>
<accession>A0A2P2Q0H9</accession>
<evidence type="ECO:0000313" key="1">
    <source>
        <dbReference type="EMBL" id="MBX60429.1"/>
    </source>
</evidence>
<sequence>MKMKHVLRAKHLLNKVESGRVLRGPCICKDMKMKHEPNRCFIH</sequence>
<name>A0A2P2Q0H9_RHIMU</name>